<name>A0A1T4JQ68_9FIRM</name>
<sequence length="159" mass="16937">MVDHTAEEMSNNDITEVSLDIDNILLATDGSKYSVKATKTAIALAKLVNAKVTATFVDTGKEDAWLPEENLQEEVQLGVHPSEAGLEIAKKFGKKNGVEVSTTVLKGGVTKEIVYYARNHDIDLIIIGESGRTGLARIALGSVAESVTKASDVPVLVSK</sequence>
<dbReference type="InterPro" id="IPR006016">
    <property type="entry name" value="UspA"/>
</dbReference>
<organism evidence="3 4">
    <name type="scientific">Selenihalanaerobacter shriftii</name>
    <dbReference type="NCBI Taxonomy" id="142842"/>
    <lineage>
        <taxon>Bacteria</taxon>
        <taxon>Bacillati</taxon>
        <taxon>Bacillota</taxon>
        <taxon>Clostridia</taxon>
        <taxon>Halanaerobiales</taxon>
        <taxon>Halobacteroidaceae</taxon>
        <taxon>Selenihalanaerobacter</taxon>
    </lineage>
</organism>
<protein>
    <submittedName>
        <fullName evidence="3">Nucleotide-binding universal stress protein, UspA family</fullName>
    </submittedName>
</protein>
<dbReference type="AlphaFoldDB" id="A0A1T4JQ68"/>
<dbReference type="Pfam" id="PF00582">
    <property type="entry name" value="Usp"/>
    <property type="match status" value="1"/>
</dbReference>
<dbReference type="Proteomes" id="UP000190625">
    <property type="component" value="Unassembled WGS sequence"/>
</dbReference>
<dbReference type="CDD" id="cd00293">
    <property type="entry name" value="USP-like"/>
    <property type="match status" value="1"/>
</dbReference>
<proteinExistence type="inferred from homology"/>
<comment type="similarity">
    <text evidence="1">Belongs to the universal stress protein A family.</text>
</comment>
<evidence type="ECO:0000313" key="3">
    <source>
        <dbReference type="EMBL" id="SJZ32261.1"/>
    </source>
</evidence>
<evidence type="ECO:0000256" key="1">
    <source>
        <dbReference type="ARBA" id="ARBA00008791"/>
    </source>
</evidence>
<dbReference type="InterPro" id="IPR014729">
    <property type="entry name" value="Rossmann-like_a/b/a_fold"/>
</dbReference>
<dbReference type="Gene3D" id="3.40.50.620">
    <property type="entry name" value="HUPs"/>
    <property type="match status" value="1"/>
</dbReference>
<accession>A0A1T4JQ68</accession>
<dbReference type="SUPFAM" id="SSF52402">
    <property type="entry name" value="Adenine nucleotide alpha hydrolases-like"/>
    <property type="match status" value="1"/>
</dbReference>
<dbReference type="PRINTS" id="PR01438">
    <property type="entry name" value="UNVRSLSTRESS"/>
</dbReference>
<keyword evidence="4" id="KW-1185">Reference proteome</keyword>
<reference evidence="4" key="1">
    <citation type="submission" date="2017-02" db="EMBL/GenBank/DDBJ databases">
        <authorList>
            <person name="Varghese N."/>
            <person name="Submissions S."/>
        </authorList>
    </citation>
    <scope>NUCLEOTIDE SEQUENCE [LARGE SCALE GENOMIC DNA]</scope>
    <source>
        <strain evidence="4">ATCC BAA-73</strain>
    </source>
</reference>
<feature type="domain" description="UspA" evidence="2">
    <location>
        <begin position="22"/>
        <end position="158"/>
    </location>
</feature>
<dbReference type="InterPro" id="IPR006015">
    <property type="entry name" value="Universal_stress_UspA"/>
</dbReference>
<dbReference type="OrthoDB" id="9794782at2"/>
<dbReference type="PANTHER" id="PTHR46268:SF6">
    <property type="entry name" value="UNIVERSAL STRESS PROTEIN UP12"/>
    <property type="match status" value="1"/>
</dbReference>
<dbReference type="RefSeq" id="WP_159442865.1">
    <property type="nucleotide sequence ID" value="NZ_FUWM01000004.1"/>
</dbReference>
<gene>
    <name evidence="3" type="ORF">SAMN02745118_00303</name>
</gene>
<dbReference type="PANTHER" id="PTHR46268">
    <property type="entry name" value="STRESS RESPONSE PROTEIN NHAX"/>
    <property type="match status" value="1"/>
</dbReference>
<evidence type="ECO:0000313" key="4">
    <source>
        <dbReference type="Proteomes" id="UP000190625"/>
    </source>
</evidence>
<dbReference type="STRING" id="142842.SAMN02745118_00303"/>
<evidence type="ECO:0000259" key="2">
    <source>
        <dbReference type="Pfam" id="PF00582"/>
    </source>
</evidence>
<dbReference type="EMBL" id="FUWM01000004">
    <property type="protein sequence ID" value="SJZ32261.1"/>
    <property type="molecule type" value="Genomic_DNA"/>
</dbReference>